<gene>
    <name evidence="4" type="ORF">GHA_05620</name>
    <name evidence="5" type="ORF">TML_05210</name>
</gene>
<dbReference type="Pfam" id="PF13333">
    <property type="entry name" value="rve_2"/>
    <property type="match status" value="1"/>
</dbReference>
<proteinExistence type="predicted"/>
<evidence type="ECO:0000259" key="3">
    <source>
        <dbReference type="Pfam" id="PF13333"/>
    </source>
</evidence>
<keyword evidence="7" id="KW-1185">Reference proteome</keyword>
<feature type="domain" description="Integrase catalytic" evidence="2">
    <location>
        <begin position="130"/>
        <end position="229"/>
    </location>
</feature>
<comment type="caution">
    <text evidence="4">The sequence shown here is derived from an EMBL/GenBank/DDBJ whole genome shotgun (WGS) entry which is preliminary data.</text>
</comment>
<dbReference type="InterPro" id="IPR036397">
    <property type="entry name" value="RNaseH_sf"/>
</dbReference>
<feature type="domain" description="Integrase catalytic" evidence="3">
    <location>
        <begin position="238"/>
        <end position="287"/>
    </location>
</feature>
<dbReference type="InterPro" id="IPR012337">
    <property type="entry name" value="RNaseH-like_sf"/>
</dbReference>
<dbReference type="InterPro" id="IPR001584">
    <property type="entry name" value="Integrase_cat-core"/>
</dbReference>
<dbReference type="NCBIfam" id="NF033516">
    <property type="entry name" value="transpos_IS3"/>
    <property type="match status" value="1"/>
</dbReference>
<sequence length="362" mass="42273">MTLLVADPLPDAISERQACDVLDVCRNSLRAARKRYFFCGPPNPYRRKRKETVQPRALSQEEREQVKEVLYSDEYVNQPPVQVYYNLLQYSIYLCSISTMHRLLRKENMSGERRNQRPASKQPVPRLKATAPNQVWSWDIAKLATQKRGEYLSLYVIMDLFSRYIVAWMLSHKENSALSSQLIEQAYERYDIEPNNLTLHQDRGAPMTAHCYLDLLGELAITASHSRPRVSNDNAFSEAQFKTLKYQPDYPRRFDDYDHAMRWCEDYVNWYNNDHHHSALAGFTPQQVFTGEYVEVAKVRQAALDKAYLKHPQRFSKGRPKVQMPPQEVYINPIPEGADEETIEKGVNFPTHPRAIEKHVNY</sequence>
<accession>A0A9N8CV72</accession>
<evidence type="ECO:0000256" key="1">
    <source>
        <dbReference type="SAM" id="MobiDB-lite"/>
    </source>
</evidence>
<protein>
    <submittedName>
        <fullName evidence="4">Integrase core domain</fullName>
    </submittedName>
</protein>
<dbReference type="SUPFAM" id="SSF53098">
    <property type="entry name" value="Ribonuclease H-like"/>
    <property type="match status" value="1"/>
</dbReference>
<feature type="region of interest" description="Disordered" evidence="1">
    <location>
        <begin position="108"/>
        <end position="127"/>
    </location>
</feature>
<reference evidence="4" key="1">
    <citation type="submission" date="2020-05" db="EMBL/GenBank/DDBJ databases">
        <authorList>
            <person name="Delgado-Blas J."/>
        </authorList>
    </citation>
    <scope>NUCLEOTIDE SEQUENCE</scope>
    <source>
        <strain evidence="4">BB1459</strain>
        <strain evidence="5">BB1480</strain>
    </source>
</reference>
<dbReference type="InterPro" id="IPR048020">
    <property type="entry name" value="Transpos_IS3"/>
</dbReference>
<evidence type="ECO:0000313" key="5">
    <source>
        <dbReference type="EMBL" id="CAC9251847.1"/>
    </source>
</evidence>
<dbReference type="GO" id="GO:0015074">
    <property type="term" value="P:DNA integration"/>
    <property type="evidence" value="ECO:0007669"/>
    <property type="project" value="InterPro"/>
</dbReference>
<dbReference type="Pfam" id="PF00665">
    <property type="entry name" value="rve"/>
    <property type="match status" value="1"/>
</dbReference>
<organism evidence="4 6">
    <name type="scientific">Citrobacter werkmanii</name>
    <dbReference type="NCBI Taxonomy" id="67827"/>
    <lineage>
        <taxon>Bacteria</taxon>
        <taxon>Pseudomonadati</taxon>
        <taxon>Pseudomonadota</taxon>
        <taxon>Gammaproteobacteria</taxon>
        <taxon>Enterobacterales</taxon>
        <taxon>Enterobacteriaceae</taxon>
        <taxon>Citrobacter</taxon>
        <taxon>Citrobacter freundii complex</taxon>
    </lineage>
</organism>
<dbReference type="EMBL" id="CAHPQX010000056">
    <property type="protein sequence ID" value="CAB5608904.1"/>
    <property type="molecule type" value="Genomic_DNA"/>
</dbReference>
<dbReference type="RefSeq" id="WP_234430140.1">
    <property type="nucleotide sequence ID" value="NZ_CAHPQT010000079.1"/>
</dbReference>
<dbReference type="PANTHER" id="PTHR46889:SF4">
    <property type="entry name" value="TRANSPOSASE INSO FOR INSERTION SEQUENCE ELEMENT IS911B-RELATED"/>
    <property type="match status" value="1"/>
</dbReference>
<dbReference type="PANTHER" id="PTHR46889">
    <property type="entry name" value="TRANSPOSASE INSF FOR INSERTION SEQUENCE IS3B-RELATED"/>
    <property type="match status" value="1"/>
</dbReference>
<dbReference type="EMBL" id="CAIIUA010000002">
    <property type="protein sequence ID" value="CAC9251847.1"/>
    <property type="molecule type" value="Genomic_DNA"/>
</dbReference>
<dbReference type="Proteomes" id="UP000837205">
    <property type="component" value="Unassembled WGS sequence"/>
</dbReference>
<name>A0A9N8CV72_9ENTR</name>
<dbReference type="InterPro" id="IPR050900">
    <property type="entry name" value="Transposase_IS3/IS150/IS904"/>
</dbReference>
<dbReference type="Gene3D" id="3.30.420.10">
    <property type="entry name" value="Ribonuclease H-like superfamily/Ribonuclease H"/>
    <property type="match status" value="1"/>
</dbReference>
<evidence type="ECO:0000259" key="2">
    <source>
        <dbReference type="Pfam" id="PF00665"/>
    </source>
</evidence>
<dbReference type="Proteomes" id="UP000834503">
    <property type="component" value="Unassembled WGS sequence"/>
</dbReference>
<dbReference type="GO" id="GO:0003676">
    <property type="term" value="F:nucleic acid binding"/>
    <property type="evidence" value="ECO:0007669"/>
    <property type="project" value="InterPro"/>
</dbReference>
<evidence type="ECO:0000313" key="4">
    <source>
        <dbReference type="EMBL" id="CAB5608904.1"/>
    </source>
</evidence>
<dbReference type="AlphaFoldDB" id="A0A9N8CV72"/>
<evidence type="ECO:0000313" key="7">
    <source>
        <dbReference type="Proteomes" id="UP000837205"/>
    </source>
</evidence>
<evidence type="ECO:0000313" key="6">
    <source>
        <dbReference type="Proteomes" id="UP000834503"/>
    </source>
</evidence>